<evidence type="ECO:0000313" key="2">
    <source>
        <dbReference type="EMBL" id="ESW21226.1"/>
    </source>
</evidence>
<keyword evidence="1" id="KW-0812">Transmembrane</keyword>
<evidence type="ECO:0000313" key="3">
    <source>
        <dbReference type="Proteomes" id="UP000000226"/>
    </source>
</evidence>
<evidence type="ECO:0000256" key="1">
    <source>
        <dbReference type="SAM" id="Phobius"/>
    </source>
</evidence>
<keyword evidence="1" id="KW-0472">Membrane</keyword>
<dbReference type="Gramene" id="ESW21226">
    <property type="protein sequence ID" value="ESW21226"/>
    <property type="gene ID" value="PHAVU_005G052700g"/>
</dbReference>
<protein>
    <submittedName>
        <fullName evidence="2">Uncharacterized protein</fullName>
    </submittedName>
</protein>
<proteinExistence type="predicted"/>
<dbReference type="AlphaFoldDB" id="V7BXD4"/>
<name>V7BXD4_PHAVU</name>
<dbReference type="Proteomes" id="UP000000226">
    <property type="component" value="Chromosome 5"/>
</dbReference>
<accession>V7BXD4</accession>
<feature type="transmembrane region" description="Helical" evidence="1">
    <location>
        <begin position="12"/>
        <end position="29"/>
    </location>
</feature>
<organism evidence="2 3">
    <name type="scientific">Phaseolus vulgaris</name>
    <name type="common">Kidney bean</name>
    <name type="synonym">French bean</name>
    <dbReference type="NCBI Taxonomy" id="3885"/>
    <lineage>
        <taxon>Eukaryota</taxon>
        <taxon>Viridiplantae</taxon>
        <taxon>Streptophyta</taxon>
        <taxon>Embryophyta</taxon>
        <taxon>Tracheophyta</taxon>
        <taxon>Spermatophyta</taxon>
        <taxon>Magnoliopsida</taxon>
        <taxon>eudicotyledons</taxon>
        <taxon>Gunneridae</taxon>
        <taxon>Pentapetalae</taxon>
        <taxon>rosids</taxon>
        <taxon>fabids</taxon>
        <taxon>Fabales</taxon>
        <taxon>Fabaceae</taxon>
        <taxon>Papilionoideae</taxon>
        <taxon>50 kb inversion clade</taxon>
        <taxon>NPAAA clade</taxon>
        <taxon>indigoferoid/millettioid clade</taxon>
        <taxon>Phaseoleae</taxon>
        <taxon>Phaseolus</taxon>
    </lineage>
</organism>
<gene>
    <name evidence="2" type="ORF">PHAVU_005G052700g</name>
</gene>
<dbReference type="EMBL" id="CM002292">
    <property type="protein sequence ID" value="ESW21226.1"/>
    <property type="molecule type" value="Genomic_DNA"/>
</dbReference>
<sequence length="82" mass="9644">MLIVCKESNYVLFLYFLPIFMAFWVVIGPNNHDSVYITTLRLLSCYGFFVYVLVYSNIQSKFQPNQQSRDKQAEKTLLLLIP</sequence>
<reference evidence="3" key="1">
    <citation type="journal article" date="2014" name="Nat. Genet.">
        <title>A reference genome for common bean and genome-wide analysis of dual domestications.</title>
        <authorList>
            <person name="Schmutz J."/>
            <person name="McClean P.E."/>
            <person name="Mamidi S."/>
            <person name="Wu G.A."/>
            <person name="Cannon S.B."/>
            <person name="Grimwood J."/>
            <person name="Jenkins J."/>
            <person name="Shu S."/>
            <person name="Song Q."/>
            <person name="Chavarro C."/>
            <person name="Torres-Torres M."/>
            <person name="Geffroy V."/>
            <person name="Moghaddam S.M."/>
            <person name="Gao D."/>
            <person name="Abernathy B."/>
            <person name="Barry K."/>
            <person name="Blair M."/>
            <person name="Brick M.A."/>
            <person name="Chovatia M."/>
            <person name="Gepts P."/>
            <person name="Goodstein D.M."/>
            <person name="Gonzales M."/>
            <person name="Hellsten U."/>
            <person name="Hyten D.L."/>
            <person name="Jia G."/>
            <person name="Kelly J.D."/>
            <person name="Kudrna D."/>
            <person name="Lee R."/>
            <person name="Richard M.M."/>
            <person name="Miklas P.N."/>
            <person name="Osorno J.M."/>
            <person name="Rodrigues J."/>
            <person name="Thareau V."/>
            <person name="Urrea C.A."/>
            <person name="Wang M."/>
            <person name="Yu Y."/>
            <person name="Zhang M."/>
            <person name="Wing R.A."/>
            <person name="Cregan P.B."/>
            <person name="Rokhsar D.S."/>
            <person name="Jackson S.A."/>
        </authorList>
    </citation>
    <scope>NUCLEOTIDE SEQUENCE [LARGE SCALE GENOMIC DNA]</scope>
    <source>
        <strain evidence="3">cv. G19833</strain>
    </source>
</reference>
<feature type="transmembrane region" description="Helical" evidence="1">
    <location>
        <begin position="35"/>
        <end position="54"/>
    </location>
</feature>
<keyword evidence="1" id="KW-1133">Transmembrane helix</keyword>
<keyword evidence="3" id="KW-1185">Reference proteome</keyword>